<accession>A0A0R1R9J5</accession>
<evidence type="ECO:0000313" key="5">
    <source>
        <dbReference type="Proteomes" id="UP000051999"/>
    </source>
</evidence>
<dbReference type="PANTHER" id="PTHR43072">
    <property type="entry name" value="N-ACETYLTRANSFERASE"/>
    <property type="match status" value="1"/>
</dbReference>
<dbReference type="CDD" id="cd04301">
    <property type="entry name" value="NAT_SF"/>
    <property type="match status" value="1"/>
</dbReference>
<sequence>MSLTLTIATQSDLSTIVNIYNQSIPSHAVTADLAPVTVDDRQPWFEAHQSDSYPIWMVKDDDSIIGWVSLSPFYGRGGYAHTTEISIYLDQQTTGHGYGSQVMSLLARQIANFHFTSVVAYIFDSNAASLHLFHKFGYEEWGHLPRIANMAGTPRDLIILGRHY</sequence>
<organism evidence="4 5">
    <name type="scientific">Furfurilactobacillus rossiae DSM 15814</name>
    <dbReference type="NCBI Taxonomy" id="1114972"/>
    <lineage>
        <taxon>Bacteria</taxon>
        <taxon>Bacillati</taxon>
        <taxon>Bacillota</taxon>
        <taxon>Bacilli</taxon>
        <taxon>Lactobacillales</taxon>
        <taxon>Lactobacillaceae</taxon>
        <taxon>Furfurilactobacillus</taxon>
    </lineage>
</organism>
<keyword evidence="5" id="KW-1185">Reference proteome</keyword>
<dbReference type="PROSITE" id="PS51186">
    <property type="entry name" value="GNAT"/>
    <property type="match status" value="1"/>
</dbReference>
<keyword evidence="2" id="KW-0012">Acyltransferase</keyword>
<evidence type="ECO:0000259" key="3">
    <source>
        <dbReference type="PROSITE" id="PS51186"/>
    </source>
</evidence>
<dbReference type="InterPro" id="IPR016181">
    <property type="entry name" value="Acyl_CoA_acyltransferase"/>
</dbReference>
<dbReference type="Gene3D" id="3.40.630.30">
    <property type="match status" value="1"/>
</dbReference>
<evidence type="ECO:0000313" key="4">
    <source>
        <dbReference type="EMBL" id="KRL53345.1"/>
    </source>
</evidence>
<dbReference type="GO" id="GO:0016747">
    <property type="term" value="F:acyltransferase activity, transferring groups other than amino-acyl groups"/>
    <property type="evidence" value="ECO:0007669"/>
    <property type="project" value="InterPro"/>
</dbReference>
<protein>
    <submittedName>
        <fullName evidence="4">Phosphinothricin n-acetyltransferase</fullName>
    </submittedName>
</protein>
<dbReference type="Proteomes" id="UP000051999">
    <property type="component" value="Unassembled WGS sequence"/>
</dbReference>
<reference evidence="4 5" key="1">
    <citation type="journal article" date="2015" name="Genome Announc.">
        <title>Expanding the biotechnology potential of lactobacilli through comparative genomics of 213 strains and associated genera.</title>
        <authorList>
            <person name="Sun Z."/>
            <person name="Harris H.M."/>
            <person name="McCann A."/>
            <person name="Guo C."/>
            <person name="Argimon S."/>
            <person name="Zhang W."/>
            <person name="Yang X."/>
            <person name="Jeffery I.B."/>
            <person name="Cooney J.C."/>
            <person name="Kagawa T.F."/>
            <person name="Liu W."/>
            <person name="Song Y."/>
            <person name="Salvetti E."/>
            <person name="Wrobel A."/>
            <person name="Rasinkangas P."/>
            <person name="Parkhill J."/>
            <person name="Rea M.C."/>
            <person name="O'Sullivan O."/>
            <person name="Ritari J."/>
            <person name="Douillard F.P."/>
            <person name="Paul Ross R."/>
            <person name="Yang R."/>
            <person name="Briner A.E."/>
            <person name="Felis G.E."/>
            <person name="de Vos W.M."/>
            <person name="Barrangou R."/>
            <person name="Klaenhammer T.R."/>
            <person name="Caufield P.W."/>
            <person name="Cui Y."/>
            <person name="Zhang H."/>
            <person name="O'Toole P.W."/>
        </authorList>
    </citation>
    <scope>NUCLEOTIDE SEQUENCE [LARGE SCALE GENOMIC DNA]</scope>
    <source>
        <strain evidence="4 5">DSM 15814</strain>
    </source>
</reference>
<dbReference type="Pfam" id="PF00583">
    <property type="entry name" value="Acetyltransf_1"/>
    <property type="match status" value="1"/>
</dbReference>
<comment type="caution">
    <text evidence="4">The sequence shown here is derived from an EMBL/GenBank/DDBJ whole genome shotgun (WGS) entry which is preliminary data.</text>
</comment>
<evidence type="ECO:0000256" key="1">
    <source>
        <dbReference type="ARBA" id="ARBA00022679"/>
    </source>
</evidence>
<dbReference type="EMBL" id="AZFF01000021">
    <property type="protein sequence ID" value="KRL53345.1"/>
    <property type="molecule type" value="Genomic_DNA"/>
</dbReference>
<dbReference type="OrthoDB" id="9798006at2"/>
<dbReference type="PATRIC" id="fig|1114972.6.peg.1358"/>
<keyword evidence="1 4" id="KW-0808">Transferase</keyword>
<evidence type="ECO:0000256" key="2">
    <source>
        <dbReference type="ARBA" id="ARBA00023315"/>
    </source>
</evidence>
<dbReference type="AlphaFoldDB" id="A0A0R1R9J5"/>
<name>A0A0R1R9J5_9LACO</name>
<gene>
    <name evidence="4" type="ORF">FD35_GL001340</name>
</gene>
<dbReference type="PANTHER" id="PTHR43072:SF23">
    <property type="entry name" value="UPF0039 PROTEIN C11D3.02C"/>
    <property type="match status" value="1"/>
</dbReference>
<dbReference type="STRING" id="1114972.FD35_GL001340"/>
<dbReference type="eggNOG" id="COG1247">
    <property type="taxonomic scope" value="Bacteria"/>
</dbReference>
<dbReference type="RefSeq" id="WP_017263005.1">
    <property type="nucleotide sequence ID" value="NZ_AUAW01000010.1"/>
</dbReference>
<dbReference type="SUPFAM" id="SSF55729">
    <property type="entry name" value="Acyl-CoA N-acyltransferases (Nat)"/>
    <property type="match status" value="1"/>
</dbReference>
<feature type="domain" description="N-acetyltransferase" evidence="3">
    <location>
        <begin position="3"/>
        <end position="164"/>
    </location>
</feature>
<dbReference type="InterPro" id="IPR000182">
    <property type="entry name" value="GNAT_dom"/>
</dbReference>
<proteinExistence type="predicted"/>